<proteinExistence type="predicted"/>
<protein>
    <submittedName>
        <fullName evidence="1">Uncharacterized protein</fullName>
    </submittedName>
</protein>
<organism evidence="1 2">
    <name type="scientific">Pyropia yezoensis</name>
    <name type="common">Susabi-nori</name>
    <name type="synonym">Porphyra yezoensis</name>
    <dbReference type="NCBI Taxonomy" id="2788"/>
    <lineage>
        <taxon>Eukaryota</taxon>
        <taxon>Rhodophyta</taxon>
        <taxon>Bangiophyceae</taxon>
        <taxon>Bangiales</taxon>
        <taxon>Bangiaceae</taxon>
        <taxon>Pyropia</taxon>
    </lineage>
</organism>
<evidence type="ECO:0000313" key="2">
    <source>
        <dbReference type="Proteomes" id="UP000798662"/>
    </source>
</evidence>
<accession>A0ACC3C1Z5</accession>
<dbReference type="Proteomes" id="UP000798662">
    <property type="component" value="Chromosome 2"/>
</dbReference>
<name>A0ACC3C1Z5_PYRYE</name>
<gene>
    <name evidence="1" type="ORF">I4F81_006527</name>
</gene>
<sequence length="376" mass="38841">MGKEYASLTDSVRDFVLRQPVIFVATAPLAADGRINLSPKGLSGTTAFLPSPHALPLPAPLHPPPAGTLATFAYMDVGGSGVETPAHTQENGRITVLAAELSSPDAAPKLIRLYGRGHAMEPGDESWDAVVRCFDSGAVDRYSAASGPTQKLRGIVLVHATCIRDSCGPTMSRRVSLLMIMLTIAATNNDYSIALCATNLLREQRRRERDDGSSGDRVDDLHAALMAMAVMYCHDNPTAAALALLALQQDEERADDAEDVRRAEAVAQRRRRRRRLRDAAAAVGAGGASGVAARPPLRASAAIAAARRHGAVTTATGARRSGRRRQPPVRLGSGSGGSGGGGGGGDGGGGDGGGGGLQREGGSSGSLVSLFGVSRP</sequence>
<keyword evidence="2" id="KW-1185">Reference proteome</keyword>
<evidence type="ECO:0000313" key="1">
    <source>
        <dbReference type="EMBL" id="KAK1863975.1"/>
    </source>
</evidence>
<comment type="caution">
    <text evidence="1">The sequence shown here is derived from an EMBL/GenBank/DDBJ whole genome shotgun (WGS) entry which is preliminary data.</text>
</comment>
<reference evidence="1" key="1">
    <citation type="submission" date="2019-11" db="EMBL/GenBank/DDBJ databases">
        <title>Nori genome reveals adaptations in red seaweeds to the harsh intertidal environment.</title>
        <authorList>
            <person name="Wang D."/>
            <person name="Mao Y."/>
        </authorList>
    </citation>
    <scope>NUCLEOTIDE SEQUENCE</scope>
    <source>
        <tissue evidence="1">Gametophyte</tissue>
    </source>
</reference>
<dbReference type="EMBL" id="CM020619">
    <property type="protein sequence ID" value="KAK1863975.1"/>
    <property type="molecule type" value="Genomic_DNA"/>
</dbReference>